<comment type="caution">
    <text evidence="1">The sequence shown here is derived from an EMBL/GenBank/DDBJ whole genome shotgun (WGS) entry which is preliminary data.</text>
</comment>
<name>A0AAD9QWQ0_ACRCE</name>
<keyword evidence="2" id="KW-1185">Reference proteome</keyword>
<accession>A0AAD9QWQ0</accession>
<organism evidence="1 2">
    <name type="scientific">Acropora cervicornis</name>
    <name type="common">Staghorn coral</name>
    <dbReference type="NCBI Taxonomy" id="6130"/>
    <lineage>
        <taxon>Eukaryota</taxon>
        <taxon>Metazoa</taxon>
        <taxon>Cnidaria</taxon>
        <taxon>Anthozoa</taxon>
        <taxon>Hexacorallia</taxon>
        <taxon>Scleractinia</taxon>
        <taxon>Astrocoeniina</taxon>
        <taxon>Acroporidae</taxon>
        <taxon>Acropora</taxon>
    </lineage>
</organism>
<gene>
    <name evidence="1" type="ORF">P5673_006823</name>
</gene>
<proteinExistence type="predicted"/>
<protein>
    <submittedName>
        <fullName evidence="1">Uncharacterized protein</fullName>
    </submittedName>
</protein>
<dbReference type="EMBL" id="JARQWQ010000011">
    <property type="protein sequence ID" value="KAK2568797.1"/>
    <property type="molecule type" value="Genomic_DNA"/>
</dbReference>
<sequence>MIETVLCCGTHNFVSAQVPVPTSFDLDTWNTYLHNYDDNIIVQYLRYGWPINYQSDVLPSSTLQNHSSAVKNNLCLLDYLKEELIHRAIIGPFTCNPFSCPCVVSPLQTVPKRNSSKLRVVHDLSFPDGASVNSGIPKDSYLDNDHKLQLPGVDRLIQFIRSHGPHCLIYKKDLARAFRQYRWIQRMSHFLASL</sequence>
<dbReference type="AlphaFoldDB" id="A0AAD9QWQ0"/>
<evidence type="ECO:0000313" key="1">
    <source>
        <dbReference type="EMBL" id="KAK2568797.1"/>
    </source>
</evidence>
<reference evidence="1" key="2">
    <citation type="journal article" date="2023" name="Science">
        <title>Genomic signatures of disease resistance in endangered staghorn corals.</title>
        <authorList>
            <person name="Vollmer S.V."/>
            <person name="Selwyn J.D."/>
            <person name="Despard B.A."/>
            <person name="Roesel C.L."/>
        </authorList>
    </citation>
    <scope>NUCLEOTIDE SEQUENCE</scope>
    <source>
        <strain evidence="1">K2</strain>
    </source>
</reference>
<reference evidence="1" key="1">
    <citation type="journal article" date="2023" name="G3 (Bethesda)">
        <title>Whole genome assembly and annotation of the endangered Caribbean coral Acropora cervicornis.</title>
        <authorList>
            <person name="Selwyn J.D."/>
            <person name="Vollmer S.V."/>
        </authorList>
    </citation>
    <scope>NUCLEOTIDE SEQUENCE</scope>
    <source>
        <strain evidence="1">K2</strain>
    </source>
</reference>
<evidence type="ECO:0000313" key="2">
    <source>
        <dbReference type="Proteomes" id="UP001249851"/>
    </source>
</evidence>
<dbReference type="Proteomes" id="UP001249851">
    <property type="component" value="Unassembled WGS sequence"/>
</dbReference>